<dbReference type="PRINTS" id="PR00465">
    <property type="entry name" value="EP450IV"/>
</dbReference>
<name>A0A8H5F102_9AGAR</name>
<feature type="transmembrane region" description="Helical" evidence="10">
    <location>
        <begin position="38"/>
        <end position="56"/>
    </location>
</feature>
<dbReference type="PANTHER" id="PTHR24287">
    <property type="entry name" value="P450, PUTATIVE (EUROFUNG)-RELATED"/>
    <property type="match status" value="1"/>
</dbReference>
<evidence type="ECO:0000256" key="8">
    <source>
        <dbReference type="PIRSR" id="PIRSR602403-1"/>
    </source>
</evidence>
<keyword evidence="10" id="KW-1133">Transmembrane helix</keyword>
<evidence type="ECO:0000256" key="5">
    <source>
        <dbReference type="ARBA" id="ARBA00023002"/>
    </source>
</evidence>
<evidence type="ECO:0000256" key="3">
    <source>
        <dbReference type="ARBA" id="ARBA00022617"/>
    </source>
</evidence>
<dbReference type="PANTHER" id="PTHR24287:SF1">
    <property type="entry name" value="P450, PUTATIVE (EUROFUNG)-RELATED"/>
    <property type="match status" value="1"/>
</dbReference>
<dbReference type="GO" id="GO:0005506">
    <property type="term" value="F:iron ion binding"/>
    <property type="evidence" value="ECO:0007669"/>
    <property type="project" value="InterPro"/>
</dbReference>
<dbReference type="OrthoDB" id="1470350at2759"/>
<evidence type="ECO:0000256" key="2">
    <source>
        <dbReference type="ARBA" id="ARBA00010617"/>
    </source>
</evidence>
<comment type="caution">
    <text evidence="11">The sequence shown here is derived from an EMBL/GenBank/DDBJ whole genome shotgun (WGS) entry which is preliminary data.</text>
</comment>
<keyword evidence="10" id="KW-0472">Membrane</keyword>
<dbReference type="Gene3D" id="1.10.630.10">
    <property type="entry name" value="Cytochrome P450"/>
    <property type="match status" value="1"/>
</dbReference>
<accession>A0A8H5F102</accession>
<dbReference type="InterPro" id="IPR036396">
    <property type="entry name" value="Cyt_P450_sf"/>
</dbReference>
<evidence type="ECO:0000313" key="12">
    <source>
        <dbReference type="Proteomes" id="UP000567179"/>
    </source>
</evidence>
<protein>
    <recommendedName>
        <fullName evidence="13">Cytochrome P450 monooxygenase CYP63</fullName>
    </recommendedName>
</protein>
<comment type="similarity">
    <text evidence="2 9">Belongs to the cytochrome P450 family.</text>
</comment>
<dbReference type="GO" id="GO:0016705">
    <property type="term" value="F:oxidoreductase activity, acting on paired donors, with incorporation or reduction of molecular oxygen"/>
    <property type="evidence" value="ECO:0007669"/>
    <property type="project" value="InterPro"/>
</dbReference>
<keyword evidence="5 9" id="KW-0560">Oxidoreductase</keyword>
<feature type="binding site" description="axial binding residue" evidence="8">
    <location>
        <position position="532"/>
    </location>
    <ligand>
        <name>heme</name>
        <dbReference type="ChEBI" id="CHEBI:30413"/>
    </ligand>
    <ligandPart>
        <name>Fe</name>
        <dbReference type="ChEBI" id="CHEBI:18248"/>
    </ligandPart>
</feature>
<dbReference type="InterPro" id="IPR017972">
    <property type="entry name" value="Cyt_P450_CS"/>
</dbReference>
<dbReference type="GO" id="GO:0004497">
    <property type="term" value="F:monooxygenase activity"/>
    <property type="evidence" value="ECO:0007669"/>
    <property type="project" value="UniProtKB-KW"/>
</dbReference>
<keyword evidence="7 9" id="KW-0503">Monooxygenase</keyword>
<dbReference type="AlphaFoldDB" id="A0A8H5F102"/>
<dbReference type="InterPro" id="IPR047146">
    <property type="entry name" value="Cyt_P450_E_CYP52_fungi"/>
</dbReference>
<keyword evidence="12" id="KW-1185">Reference proteome</keyword>
<evidence type="ECO:0000313" key="11">
    <source>
        <dbReference type="EMBL" id="KAF5319303.1"/>
    </source>
</evidence>
<evidence type="ECO:0000256" key="10">
    <source>
        <dbReference type="SAM" id="Phobius"/>
    </source>
</evidence>
<dbReference type="PROSITE" id="PS00086">
    <property type="entry name" value="CYTOCHROME_P450"/>
    <property type="match status" value="1"/>
</dbReference>
<reference evidence="11 12" key="1">
    <citation type="journal article" date="2020" name="ISME J.">
        <title>Uncovering the hidden diversity of litter-decomposition mechanisms in mushroom-forming fungi.</title>
        <authorList>
            <person name="Floudas D."/>
            <person name="Bentzer J."/>
            <person name="Ahren D."/>
            <person name="Johansson T."/>
            <person name="Persson P."/>
            <person name="Tunlid A."/>
        </authorList>
    </citation>
    <scope>NUCLEOTIDE SEQUENCE [LARGE SCALE GENOMIC DNA]</scope>
    <source>
        <strain evidence="11 12">CBS 101986</strain>
    </source>
</reference>
<keyword evidence="3 8" id="KW-0349">Heme</keyword>
<evidence type="ECO:0008006" key="13">
    <source>
        <dbReference type="Google" id="ProtNLM"/>
    </source>
</evidence>
<comment type="cofactor">
    <cofactor evidence="1 8">
        <name>heme</name>
        <dbReference type="ChEBI" id="CHEBI:30413"/>
    </cofactor>
</comment>
<evidence type="ECO:0000256" key="9">
    <source>
        <dbReference type="RuleBase" id="RU000461"/>
    </source>
</evidence>
<dbReference type="InterPro" id="IPR002403">
    <property type="entry name" value="Cyt_P450_E_grp-IV"/>
</dbReference>
<organism evidence="11 12">
    <name type="scientific">Psilocybe cf. subviscida</name>
    <dbReference type="NCBI Taxonomy" id="2480587"/>
    <lineage>
        <taxon>Eukaryota</taxon>
        <taxon>Fungi</taxon>
        <taxon>Dikarya</taxon>
        <taxon>Basidiomycota</taxon>
        <taxon>Agaricomycotina</taxon>
        <taxon>Agaricomycetes</taxon>
        <taxon>Agaricomycetidae</taxon>
        <taxon>Agaricales</taxon>
        <taxon>Agaricineae</taxon>
        <taxon>Strophariaceae</taxon>
        <taxon>Psilocybe</taxon>
    </lineage>
</organism>
<sequence length="609" mass="69668">MNPANYRARFLLDVFRVLVVPTFALIAALLLLDCQLPSGWLWLPVDLIFIAAWAGIKQRFTDYRQGREAKAFGARSIPRAIGKWPGNVDILLRVLRAAKTGYIFEGYRQLLEEYQCRTLNLRILWSDSVISMDQEHMKFVLATGFHNFWRGRFQKERMEVFLGEGIFNRDDEPWKMHRAIARPFFAKERIRDFETFEKYTSKTLSILSTLSYKHEACDVQDLYARFSLDTASYFLFGRNLDTLSASLPIPGVTGAGPKGSATNDAWGSFSHAFDMCQINASDSGRIGRFWPLFELFKDKNEEHARAIRQFLDPLVQDAIAKKQVTDKEGSANSIADKNFLQHLADSTSNPSLIRDQLLSMLLASRDSTACALTYVTYFLALHPDVMKKLRAEITQHCGLSEAPTFDHFRDMKYLRSVINETLRLFPPVPLNVRETRSSPCLLPSSDRTYSGSSQASFKNDRTLGLGEHETPLYMPANTTILYMPLLIQRDPLLWGDTADEFDPERWIDPARLAKYVANPTMFTPFSAGPRICLGQNYAYNEMSYFIVRLLQQFDRFTLAPEFQPPGTLPPSQWKSQSGRQSFERIWPAAAITLYVKGGLWVRFHRRGEA</sequence>
<dbReference type="EMBL" id="JAACJJ010000029">
    <property type="protein sequence ID" value="KAF5319303.1"/>
    <property type="molecule type" value="Genomic_DNA"/>
</dbReference>
<evidence type="ECO:0000256" key="1">
    <source>
        <dbReference type="ARBA" id="ARBA00001971"/>
    </source>
</evidence>
<keyword evidence="10" id="KW-0812">Transmembrane</keyword>
<dbReference type="SUPFAM" id="SSF48264">
    <property type="entry name" value="Cytochrome P450"/>
    <property type="match status" value="1"/>
</dbReference>
<evidence type="ECO:0000256" key="7">
    <source>
        <dbReference type="ARBA" id="ARBA00023033"/>
    </source>
</evidence>
<evidence type="ECO:0000256" key="4">
    <source>
        <dbReference type="ARBA" id="ARBA00022723"/>
    </source>
</evidence>
<dbReference type="Pfam" id="PF00067">
    <property type="entry name" value="p450"/>
    <property type="match status" value="2"/>
</dbReference>
<feature type="transmembrane region" description="Helical" evidence="10">
    <location>
        <begin position="12"/>
        <end position="32"/>
    </location>
</feature>
<evidence type="ECO:0000256" key="6">
    <source>
        <dbReference type="ARBA" id="ARBA00023004"/>
    </source>
</evidence>
<dbReference type="InterPro" id="IPR001128">
    <property type="entry name" value="Cyt_P450"/>
</dbReference>
<keyword evidence="4 8" id="KW-0479">Metal-binding</keyword>
<proteinExistence type="inferred from homology"/>
<keyword evidence="6 8" id="KW-0408">Iron</keyword>
<dbReference type="Proteomes" id="UP000567179">
    <property type="component" value="Unassembled WGS sequence"/>
</dbReference>
<dbReference type="PRINTS" id="PR00385">
    <property type="entry name" value="P450"/>
</dbReference>
<gene>
    <name evidence="11" type="ORF">D9619_008466</name>
</gene>
<dbReference type="GO" id="GO:0020037">
    <property type="term" value="F:heme binding"/>
    <property type="evidence" value="ECO:0007669"/>
    <property type="project" value="InterPro"/>
</dbReference>